<evidence type="ECO:0000259" key="1">
    <source>
        <dbReference type="Pfam" id="PF03372"/>
    </source>
</evidence>
<keyword evidence="3" id="KW-1185">Reference proteome</keyword>
<dbReference type="PANTHER" id="PTHR46670:SF3">
    <property type="entry name" value="ENDONUCLEASE_EXONUCLEASE_PHOSPHATASE DOMAIN-CONTAINING PROTEIN"/>
    <property type="match status" value="1"/>
</dbReference>
<dbReference type="Gene3D" id="3.60.10.10">
    <property type="entry name" value="Endonuclease/exonuclease/phosphatase"/>
    <property type="match status" value="1"/>
</dbReference>
<comment type="caution">
    <text evidence="2">The sequence shown here is derived from an EMBL/GenBank/DDBJ whole genome shotgun (WGS) entry which is preliminary data.</text>
</comment>
<dbReference type="InterPro" id="IPR005135">
    <property type="entry name" value="Endo/exonuclease/phosphatase"/>
</dbReference>
<dbReference type="PANTHER" id="PTHR46670">
    <property type="entry name" value="ENDO/EXONUCLEASE/PHOSPHATASE DOMAIN-CONTAINING PROTEIN"/>
    <property type="match status" value="1"/>
</dbReference>
<reference evidence="2" key="1">
    <citation type="submission" date="2021-10" db="EMBL/GenBank/DDBJ databases">
        <title>Tropical sea cucumber genome reveals ecological adaptation and Cuvierian tubules defense mechanism.</title>
        <authorList>
            <person name="Chen T."/>
        </authorList>
    </citation>
    <scope>NUCLEOTIDE SEQUENCE</scope>
    <source>
        <strain evidence="2">Nanhai2018</strain>
        <tissue evidence="2">Muscle</tissue>
    </source>
</reference>
<dbReference type="EMBL" id="JAIZAY010000021">
    <property type="protein sequence ID" value="KAJ8021598.1"/>
    <property type="molecule type" value="Genomic_DNA"/>
</dbReference>
<dbReference type="GO" id="GO:0003824">
    <property type="term" value="F:catalytic activity"/>
    <property type="evidence" value="ECO:0007669"/>
    <property type="project" value="InterPro"/>
</dbReference>
<dbReference type="AlphaFoldDB" id="A0A9Q0YF94"/>
<evidence type="ECO:0000313" key="3">
    <source>
        <dbReference type="Proteomes" id="UP001152320"/>
    </source>
</evidence>
<name>A0A9Q0YF94_HOLLE</name>
<dbReference type="InterPro" id="IPR036691">
    <property type="entry name" value="Endo/exonu/phosph_ase_sf"/>
</dbReference>
<gene>
    <name evidence="2" type="ORF">HOLleu_38847</name>
</gene>
<proteinExistence type="predicted"/>
<protein>
    <recommendedName>
        <fullName evidence="1">Endonuclease/exonuclease/phosphatase domain-containing protein</fullName>
    </recommendedName>
</protein>
<dbReference type="SUPFAM" id="SSF56219">
    <property type="entry name" value="DNase I-like"/>
    <property type="match status" value="1"/>
</dbReference>
<feature type="domain" description="Endonuclease/exonuclease/phosphatase" evidence="1">
    <location>
        <begin position="152"/>
        <end position="344"/>
    </location>
</feature>
<organism evidence="2 3">
    <name type="scientific">Holothuria leucospilota</name>
    <name type="common">Black long sea cucumber</name>
    <name type="synonym">Mertensiothuria leucospilota</name>
    <dbReference type="NCBI Taxonomy" id="206669"/>
    <lineage>
        <taxon>Eukaryota</taxon>
        <taxon>Metazoa</taxon>
        <taxon>Echinodermata</taxon>
        <taxon>Eleutherozoa</taxon>
        <taxon>Echinozoa</taxon>
        <taxon>Holothuroidea</taxon>
        <taxon>Aspidochirotacea</taxon>
        <taxon>Aspidochirotida</taxon>
        <taxon>Holothuriidae</taxon>
        <taxon>Holothuria</taxon>
    </lineage>
</organism>
<dbReference type="Proteomes" id="UP001152320">
    <property type="component" value="Chromosome 21"/>
</dbReference>
<dbReference type="OrthoDB" id="10072198at2759"/>
<evidence type="ECO:0000313" key="2">
    <source>
        <dbReference type="EMBL" id="KAJ8021598.1"/>
    </source>
</evidence>
<sequence length="679" mass="77179">MAFRIAYSSSVLHSLRSLVVDSVIIQPCIRSFVENFCSRRQLTRRGTKAGCRFKRPIQSLSNVRSCQQKAVSNTGVSRGVDFTNLVDLSFLQNAPYKINDNDNCFIQTLIRPRFYCHTQTSKTVTSINHVVINCKDEPMRPDPQPLSVCLINVRSVKNKAVSVADYVSSEKIDVLAITETWLREPADNHTLRNLVPNGYDFKHIPRQANRPGGGVGILHNSCLTVETISSNQNSGFTHFEHMNCRVSNMDSHFIMCVVYRPPPSTKNGLKNTVFFDEWSQFLESLASSIDKVVIAGDVNFHLDKANDVNTKRFCSLLDAYGFVQNVTGPTQRAGHTLDTVITNESASSDYLSGSPIITDPNLGDANGNLTCDHYAVHFNLDMGKPKHPQKCITYRKYRSIQISDLVDDIRNNAELMVTDRPLSDLVDIYNSQLTRLMDIHAPLITKYVTLRPNAPWYSDRLRDAKHKRRKAERVWRKSKLTVHFLIYKQSCRDVNKLLVKEKQNYYSTKITECGNDMKQLFQLTRHIMGENSSLTLPDHTSAENLANQFNEFFIDKVASIHQQFDKNVRWTDIMEADVTFNGECLSQFEPTNETEIRELILRAPNKSCSMDPLPTWILKRCVDVLLPIITAIVNKSLAESLVPPPFKHSSVTPLLKKTGLDKTLLKITDLYPNYHLCRN</sequence>
<dbReference type="Pfam" id="PF03372">
    <property type="entry name" value="Exo_endo_phos"/>
    <property type="match status" value="1"/>
</dbReference>
<accession>A0A9Q0YF94</accession>